<evidence type="ECO:0000313" key="2">
    <source>
        <dbReference type="EMBL" id="OYX33822.1"/>
    </source>
</evidence>
<evidence type="ECO:0000256" key="1">
    <source>
        <dbReference type="SAM" id="Phobius"/>
    </source>
</evidence>
<dbReference type="EMBL" id="NCEB01000013">
    <property type="protein sequence ID" value="OYX33822.1"/>
    <property type="molecule type" value="Genomic_DNA"/>
</dbReference>
<sequence length="63" mass="6721">MKVAPPHWMPFLGPLAAAIVGGLVGQFGLGGGFWTVLIAALVGGFAPIVGYRLWKWSHHRRGP</sequence>
<keyword evidence="1" id="KW-0812">Transmembrane</keyword>
<proteinExistence type="predicted"/>
<evidence type="ECO:0000313" key="3">
    <source>
        <dbReference type="Proteomes" id="UP000215595"/>
    </source>
</evidence>
<gene>
    <name evidence="2" type="ORF">B7Z01_07480</name>
</gene>
<keyword evidence="1" id="KW-1133">Transmembrane helix</keyword>
<protein>
    <submittedName>
        <fullName evidence="2">Uncharacterized protein</fullName>
    </submittedName>
</protein>
<feature type="transmembrane region" description="Helical" evidence="1">
    <location>
        <begin position="7"/>
        <end position="27"/>
    </location>
</feature>
<accession>A0A258FPZ4</accession>
<name>A0A258FPZ4_9CAUL</name>
<reference evidence="2 3" key="1">
    <citation type="submission" date="2017-03" db="EMBL/GenBank/DDBJ databases">
        <title>Lifting the veil on microbial sulfur biogeochemistry in mining wastewaters.</title>
        <authorList>
            <person name="Kantor R.S."/>
            <person name="Colenbrander Nelson T."/>
            <person name="Marshall S."/>
            <person name="Bennett D."/>
            <person name="Apte S."/>
            <person name="Camacho D."/>
            <person name="Thomas B.C."/>
            <person name="Warren L.A."/>
            <person name="Banfield J.F."/>
        </authorList>
    </citation>
    <scope>NUCLEOTIDE SEQUENCE [LARGE SCALE GENOMIC DNA]</scope>
    <source>
        <strain evidence="2">32-69-9</strain>
    </source>
</reference>
<organism evidence="2 3">
    <name type="scientific">Brevundimonas subvibrioides</name>
    <dbReference type="NCBI Taxonomy" id="74313"/>
    <lineage>
        <taxon>Bacteria</taxon>
        <taxon>Pseudomonadati</taxon>
        <taxon>Pseudomonadota</taxon>
        <taxon>Alphaproteobacteria</taxon>
        <taxon>Caulobacterales</taxon>
        <taxon>Caulobacteraceae</taxon>
        <taxon>Brevundimonas</taxon>
    </lineage>
</organism>
<dbReference type="Proteomes" id="UP000215595">
    <property type="component" value="Unassembled WGS sequence"/>
</dbReference>
<keyword evidence="1" id="KW-0472">Membrane</keyword>
<comment type="caution">
    <text evidence="2">The sequence shown here is derived from an EMBL/GenBank/DDBJ whole genome shotgun (WGS) entry which is preliminary data.</text>
</comment>
<feature type="transmembrane region" description="Helical" evidence="1">
    <location>
        <begin position="33"/>
        <end position="54"/>
    </location>
</feature>
<dbReference type="AlphaFoldDB" id="A0A258FPZ4"/>